<protein>
    <submittedName>
        <fullName evidence="2">Uncharacterized protein</fullName>
    </submittedName>
</protein>
<dbReference type="AlphaFoldDB" id="A0A8H6IM43"/>
<keyword evidence="3" id="KW-1185">Reference proteome</keyword>
<dbReference type="EMBL" id="WIGN01000810">
    <property type="protein sequence ID" value="KAF6783590.1"/>
    <property type="molecule type" value="Genomic_DNA"/>
</dbReference>
<evidence type="ECO:0000313" key="3">
    <source>
        <dbReference type="Proteomes" id="UP000652219"/>
    </source>
</evidence>
<comment type="caution">
    <text evidence="2">The sequence shown here is derived from an EMBL/GenBank/DDBJ whole genome shotgun (WGS) entry which is preliminary data.</text>
</comment>
<evidence type="ECO:0000256" key="1">
    <source>
        <dbReference type="SAM" id="Phobius"/>
    </source>
</evidence>
<dbReference type="PANTHER" id="PTHR35896:SF3">
    <property type="entry name" value="MAJOR FACILITATOR SUPERFAMILY TRANSPORTER"/>
    <property type="match status" value="1"/>
</dbReference>
<keyword evidence="1" id="KW-0812">Transmembrane</keyword>
<dbReference type="Proteomes" id="UP000652219">
    <property type="component" value="Unassembled WGS sequence"/>
</dbReference>
<evidence type="ECO:0000313" key="2">
    <source>
        <dbReference type="EMBL" id="KAF6783590.1"/>
    </source>
</evidence>
<reference evidence="2 3" key="1">
    <citation type="journal article" date="2020" name="Phytopathology">
        <title>Genome Sequence Resources of Colletotrichum truncatum, C. plurivorum, C. musicola, and C. sojae: Four Species Pathogenic to Soybean (Glycine max).</title>
        <authorList>
            <person name="Rogerio F."/>
            <person name="Boufleur T.R."/>
            <person name="Ciampi-Guillardi M."/>
            <person name="Sukno S.A."/>
            <person name="Thon M.R."/>
            <person name="Massola Junior N.S."/>
            <person name="Baroncelli R."/>
        </authorList>
    </citation>
    <scope>NUCLEOTIDE SEQUENCE [LARGE SCALE GENOMIC DNA]</scope>
    <source>
        <strain evidence="2 3">LFN0009</strain>
    </source>
</reference>
<proteinExistence type="predicted"/>
<feature type="transmembrane region" description="Helical" evidence="1">
    <location>
        <begin position="47"/>
        <end position="65"/>
    </location>
</feature>
<dbReference type="InterPro" id="IPR053008">
    <property type="entry name" value="Phomopsin_biosynth_assoc"/>
</dbReference>
<gene>
    <name evidence="2" type="ORF">CSOJ01_15885</name>
</gene>
<keyword evidence="1" id="KW-0472">Membrane</keyword>
<sequence>MFYTMFESPFYDQLPLNIRCEDRNVEAGAQKVSKKYPVQASVTRRCILSFCLVNALIAFTFAGLFTHRISRTNIITAASQQAGQCGKTPAEAKARGCRFELHNFAWVPAACYDDQLADEWDAQEGWLFSTDENGTELIPREVALRGELCAAWVPWSQHLAHCALIWRKFHRAVAFGWPMDSWTSSYSHTNHCAWNLVRQDLDGSAFNSLLHLKFPDCDYRWRSPMSPAEFEASLQDAAAPSSLVLLLLVSTMDDYDEALSLWDDPIDLPPVLVNEKEQAKRLFLEYESTTLPDRAEVKEKTNSQRQSIM</sequence>
<name>A0A8H6IM43_9PEZI</name>
<dbReference type="PANTHER" id="PTHR35896">
    <property type="entry name" value="IG-LIKE DOMAIN-CONTAINING PROTEIN"/>
    <property type="match status" value="1"/>
</dbReference>
<accession>A0A8H6IM43</accession>
<keyword evidence="1" id="KW-1133">Transmembrane helix</keyword>
<organism evidence="2 3">
    <name type="scientific">Colletotrichum sojae</name>
    <dbReference type="NCBI Taxonomy" id="2175907"/>
    <lineage>
        <taxon>Eukaryota</taxon>
        <taxon>Fungi</taxon>
        <taxon>Dikarya</taxon>
        <taxon>Ascomycota</taxon>
        <taxon>Pezizomycotina</taxon>
        <taxon>Sordariomycetes</taxon>
        <taxon>Hypocreomycetidae</taxon>
        <taxon>Glomerellales</taxon>
        <taxon>Glomerellaceae</taxon>
        <taxon>Colletotrichum</taxon>
        <taxon>Colletotrichum orchidearum species complex</taxon>
    </lineage>
</organism>
<feature type="non-terminal residue" evidence="2">
    <location>
        <position position="1"/>
    </location>
</feature>